<organism evidence="3 4">
    <name type="scientific">Rhizobium helianthi</name>
    <dbReference type="NCBI Taxonomy" id="1132695"/>
    <lineage>
        <taxon>Bacteria</taxon>
        <taxon>Pseudomonadati</taxon>
        <taxon>Pseudomonadota</taxon>
        <taxon>Alphaproteobacteria</taxon>
        <taxon>Hyphomicrobiales</taxon>
        <taxon>Rhizobiaceae</taxon>
        <taxon>Rhizobium/Agrobacterium group</taxon>
        <taxon>Rhizobium</taxon>
    </lineage>
</organism>
<keyword evidence="2" id="KW-0812">Transmembrane</keyword>
<reference evidence="4" key="1">
    <citation type="journal article" date="2019" name="Int. J. Syst. Evol. Microbiol.">
        <title>The Global Catalogue of Microorganisms (GCM) 10K type strain sequencing project: providing services to taxonomists for standard genome sequencing and annotation.</title>
        <authorList>
            <consortium name="The Broad Institute Genomics Platform"/>
            <consortium name="The Broad Institute Genome Sequencing Center for Infectious Disease"/>
            <person name="Wu L."/>
            <person name="Ma J."/>
        </authorList>
    </citation>
    <scope>NUCLEOTIDE SEQUENCE [LARGE SCALE GENOMIC DNA]</scope>
    <source>
        <strain evidence="4">CG52</strain>
    </source>
</reference>
<gene>
    <name evidence="3" type="ORF">ACFSE1_08030</name>
</gene>
<evidence type="ECO:0000256" key="2">
    <source>
        <dbReference type="SAM" id="Phobius"/>
    </source>
</evidence>
<proteinExistence type="predicted"/>
<evidence type="ECO:0000256" key="1">
    <source>
        <dbReference type="SAM" id="MobiDB-lite"/>
    </source>
</evidence>
<keyword evidence="2" id="KW-0472">Membrane</keyword>
<name>A0ABW4M1V1_9HYPH</name>
<dbReference type="EMBL" id="JBHUEQ010000015">
    <property type="protein sequence ID" value="MFD1745403.1"/>
    <property type="molecule type" value="Genomic_DNA"/>
</dbReference>
<sequence length="81" mass="8200">MANGSDPYGSTEETTEYKGTRRGSGRGKPSGSLAAVVMAAAFLVLAVGAFLFWPQSPGGDGSPGEAVILQKPGTGPSTQDR</sequence>
<accession>A0ABW4M1V1</accession>
<feature type="region of interest" description="Disordered" evidence="1">
    <location>
        <begin position="55"/>
        <end position="81"/>
    </location>
</feature>
<keyword evidence="4" id="KW-1185">Reference proteome</keyword>
<evidence type="ECO:0000313" key="3">
    <source>
        <dbReference type="EMBL" id="MFD1745403.1"/>
    </source>
</evidence>
<protein>
    <submittedName>
        <fullName evidence="3">Uncharacterized protein</fullName>
    </submittedName>
</protein>
<evidence type="ECO:0000313" key="4">
    <source>
        <dbReference type="Proteomes" id="UP001597322"/>
    </source>
</evidence>
<feature type="transmembrane region" description="Helical" evidence="2">
    <location>
        <begin position="31"/>
        <end position="53"/>
    </location>
</feature>
<dbReference type="Proteomes" id="UP001597322">
    <property type="component" value="Unassembled WGS sequence"/>
</dbReference>
<keyword evidence="2" id="KW-1133">Transmembrane helix</keyword>
<dbReference type="RefSeq" id="WP_377399018.1">
    <property type="nucleotide sequence ID" value="NZ_JBHUEQ010000015.1"/>
</dbReference>
<feature type="region of interest" description="Disordered" evidence="1">
    <location>
        <begin position="1"/>
        <end position="31"/>
    </location>
</feature>
<comment type="caution">
    <text evidence="3">The sequence shown here is derived from an EMBL/GenBank/DDBJ whole genome shotgun (WGS) entry which is preliminary data.</text>
</comment>